<feature type="signal peptide" evidence="1">
    <location>
        <begin position="1"/>
        <end position="21"/>
    </location>
</feature>
<organism evidence="2 3">
    <name type="scientific">Cerrena zonata</name>
    <dbReference type="NCBI Taxonomy" id="2478898"/>
    <lineage>
        <taxon>Eukaryota</taxon>
        <taxon>Fungi</taxon>
        <taxon>Dikarya</taxon>
        <taxon>Basidiomycota</taxon>
        <taxon>Agaricomycotina</taxon>
        <taxon>Agaricomycetes</taxon>
        <taxon>Polyporales</taxon>
        <taxon>Cerrenaceae</taxon>
        <taxon>Cerrena</taxon>
    </lineage>
</organism>
<gene>
    <name evidence="2" type="ORF">QCA50_002642</name>
</gene>
<comment type="caution">
    <text evidence="2">The sequence shown here is derived from an EMBL/GenBank/DDBJ whole genome shotgun (WGS) entry which is preliminary data.</text>
</comment>
<name>A0AAW0GME2_9APHY</name>
<accession>A0AAW0GME2</accession>
<keyword evidence="3" id="KW-1185">Reference proteome</keyword>
<sequence length="69" mass="6637">MKFFTSVIVATAIAMVGSVSAMPSGNLVTKADNAAACASKNGFCTGISSSPCCAGLTCTILGGGLGVCT</sequence>
<dbReference type="Proteomes" id="UP001385951">
    <property type="component" value="Unassembled WGS sequence"/>
</dbReference>
<evidence type="ECO:0000256" key="1">
    <source>
        <dbReference type="SAM" id="SignalP"/>
    </source>
</evidence>
<reference evidence="2 3" key="1">
    <citation type="submission" date="2022-09" db="EMBL/GenBank/DDBJ databases">
        <authorList>
            <person name="Palmer J.M."/>
        </authorList>
    </citation>
    <scope>NUCLEOTIDE SEQUENCE [LARGE SCALE GENOMIC DNA]</scope>
    <source>
        <strain evidence="2 3">DSM 7382</strain>
    </source>
</reference>
<evidence type="ECO:0000313" key="3">
    <source>
        <dbReference type="Proteomes" id="UP001385951"/>
    </source>
</evidence>
<dbReference type="EMBL" id="JASBNA010000003">
    <property type="protein sequence ID" value="KAK7693077.1"/>
    <property type="molecule type" value="Genomic_DNA"/>
</dbReference>
<evidence type="ECO:0000313" key="2">
    <source>
        <dbReference type="EMBL" id="KAK7693077.1"/>
    </source>
</evidence>
<proteinExistence type="predicted"/>
<protein>
    <submittedName>
        <fullName evidence="2">Uncharacterized protein</fullName>
    </submittedName>
</protein>
<feature type="chain" id="PRO_5043609212" evidence="1">
    <location>
        <begin position="22"/>
        <end position="69"/>
    </location>
</feature>
<keyword evidence="1" id="KW-0732">Signal</keyword>
<dbReference type="AlphaFoldDB" id="A0AAW0GME2"/>